<name>A0A0H5QXE1_9EUKA</name>
<proteinExistence type="predicted"/>
<protein>
    <submittedName>
        <fullName evidence="1">Uncharacterized protein</fullName>
    </submittedName>
</protein>
<sequence>MSDNRFHRVRMQGGRERQIFVHNFSGHILTEKAESRIKTLGACLRYLVACATDKIQPCDSFVISKIKDEWTRRWELYKFEQIKSGVGFKNIGRKDGRNSGAIKNPKKTWFLQLAADCVRAVNAMRDENGVSYAGIAMIRCGLSLDLHGQWHTGQLSLDLQTIIKKNRQYFDGKFVPAFNSSKEDNENILIEKKTLTILPPNVDKKNPHS</sequence>
<evidence type="ECO:0000313" key="1">
    <source>
        <dbReference type="EMBL" id="CRZ06610.1"/>
    </source>
</evidence>
<accession>A0A0H5QXE1</accession>
<organism evidence="1">
    <name type="scientific">Spongospora subterranea</name>
    <dbReference type="NCBI Taxonomy" id="70186"/>
    <lineage>
        <taxon>Eukaryota</taxon>
        <taxon>Sar</taxon>
        <taxon>Rhizaria</taxon>
        <taxon>Endomyxa</taxon>
        <taxon>Phytomyxea</taxon>
        <taxon>Plasmodiophorida</taxon>
        <taxon>Plasmodiophoridae</taxon>
        <taxon>Spongospora</taxon>
    </lineage>
</organism>
<dbReference type="EMBL" id="HACM01006168">
    <property type="protein sequence ID" value="CRZ06610.1"/>
    <property type="molecule type" value="Transcribed_RNA"/>
</dbReference>
<reference evidence="1" key="1">
    <citation type="submission" date="2015-04" db="EMBL/GenBank/DDBJ databases">
        <title>The genome sequence of the plant pathogenic Rhizarian Plasmodiophora brassicae reveals insights in its biotrophic life cycle and the origin of chitin synthesis.</title>
        <authorList>
            <person name="Schwelm A."/>
            <person name="Fogelqvist J."/>
            <person name="Knaust A."/>
            <person name="Julke S."/>
            <person name="Lilja T."/>
            <person name="Dhandapani V."/>
            <person name="Bonilla-Rosso G."/>
            <person name="Karlsson M."/>
            <person name="Shevchenko A."/>
            <person name="Choi S.R."/>
            <person name="Kim H.G."/>
            <person name="Park J.Y."/>
            <person name="Lim Y.P."/>
            <person name="Ludwig-Muller J."/>
            <person name="Dixelius C."/>
        </authorList>
    </citation>
    <scope>NUCLEOTIDE SEQUENCE</scope>
    <source>
        <tissue evidence="1">Potato root galls</tissue>
    </source>
</reference>
<dbReference type="AlphaFoldDB" id="A0A0H5QXE1"/>